<proteinExistence type="predicted"/>
<evidence type="ECO:0000313" key="3">
    <source>
        <dbReference type="Proteomes" id="UP000658514"/>
    </source>
</evidence>
<feature type="signal peptide" evidence="1">
    <location>
        <begin position="1"/>
        <end position="24"/>
    </location>
</feature>
<gene>
    <name evidence="2" type="ORF">H6G24_05235</name>
</gene>
<protein>
    <submittedName>
        <fullName evidence="2">Uncharacterized protein</fullName>
    </submittedName>
</protein>
<dbReference type="EMBL" id="JACJQH010000006">
    <property type="protein sequence ID" value="MBD2194900.1"/>
    <property type="molecule type" value="Genomic_DNA"/>
</dbReference>
<sequence length="154" mass="17326">MQRLTYSPLVITFFLAVAGQSAIAKSTINHAQMGINYVQISPDSTAEQAIKVAQSSSEIDEKAAVKLIEKLPQVKRKAREIERLSRGTIRVATMLESSPTPETPYYTIRVVENHVDHVDTIYLFRVLNPGGEIRVYDILTDDYIPLPNWKPNGR</sequence>
<keyword evidence="3" id="KW-1185">Reference proteome</keyword>
<dbReference type="Proteomes" id="UP000658514">
    <property type="component" value="Unassembled WGS sequence"/>
</dbReference>
<name>A0ABR8A4L9_9CYAN</name>
<reference evidence="2 3" key="1">
    <citation type="journal article" date="2020" name="ISME J.">
        <title>Comparative genomics reveals insights into cyanobacterial evolution and habitat adaptation.</title>
        <authorList>
            <person name="Chen M.Y."/>
            <person name="Teng W.K."/>
            <person name="Zhao L."/>
            <person name="Hu C.X."/>
            <person name="Zhou Y.K."/>
            <person name="Han B.P."/>
            <person name="Song L.R."/>
            <person name="Shu W.S."/>
        </authorList>
    </citation>
    <scope>NUCLEOTIDE SEQUENCE [LARGE SCALE GENOMIC DNA]</scope>
    <source>
        <strain evidence="2 3">FACHB-288</strain>
    </source>
</reference>
<organism evidence="2 3">
    <name type="scientific">Calothrix parietina FACHB-288</name>
    <dbReference type="NCBI Taxonomy" id="2692896"/>
    <lineage>
        <taxon>Bacteria</taxon>
        <taxon>Bacillati</taxon>
        <taxon>Cyanobacteriota</taxon>
        <taxon>Cyanophyceae</taxon>
        <taxon>Nostocales</taxon>
        <taxon>Calotrichaceae</taxon>
        <taxon>Calothrix</taxon>
    </lineage>
</organism>
<keyword evidence="1" id="KW-0732">Signal</keyword>
<evidence type="ECO:0000256" key="1">
    <source>
        <dbReference type="SAM" id="SignalP"/>
    </source>
</evidence>
<comment type="caution">
    <text evidence="2">The sequence shown here is derived from an EMBL/GenBank/DDBJ whole genome shotgun (WGS) entry which is preliminary data.</text>
</comment>
<feature type="chain" id="PRO_5045085925" evidence="1">
    <location>
        <begin position="25"/>
        <end position="154"/>
    </location>
</feature>
<evidence type="ECO:0000313" key="2">
    <source>
        <dbReference type="EMBL" id="MBD2194900.1"/>
    </source>
</evidence>
<accession>A0ABR8A4L9</accession>